<evidence type="ECO:0000256" key="1">
    <source>
        <dbReference type="SAM" id="Phobius"/>
    </source>
</evidence>
<protein>
    <submittedName>
        <fullName evidence="2">Uncharacterized protein</fullName>
    </submittedName>
</protein>
<proteinExistence type="predicted"/>
<feature type="transmembrane region" description="Helical" evidence="1">
    <location>
        <begin position="49"/>
        <end position="67"/>
    </location>
</feature>
<keyword evidence="1" id="KW-1133">Transmembrane helix</keyword>
<organism evidence="2">
    <name type="scientific">Aspergillus arachidicola</name>
    <dbReference type="NCBI Taxonomy" id="656916"/>
    <lineage>
        <taxon>Eukaryota</taxon>
        <taxon>Fungi</taxon>
        <taxon>Dikarya</taxon>
        <taxon>Ascomycota</taxon>
        <taxon>Pezizomycotina</taxon>
        <taxon>Eurotiomycetes</taxon>
        <taxon>Eurotiomycetidae</taxon>
        <taxon>Eurotiales</taxon>
        <taxon>Aspergillaceae</taxon>
        <taxon>Aspergillus</taxon>
        <taxon>Aspergillus subgen. Circumdati</taxon>
    </lineage>
</organism>
<dbReference type="EMBL" id="ML737118">
    <property type="protein sequence ID" value="KAE8345852.1"/>
    <property type="molecule type" value="Genomic_DNA"/>
</dbReference>
<dbReference type="AlphaFoldDB" id="A0A5N6YK18"/>
<keyword evidence="1" id="KW-0472">Membrane</keyword>
<dbReference type="Proteomes" id="UP000325558">
    <property type="component" value="Unassembled WGS sequence"/>
</dbReference>
<reference evidence="2" key="1">
    <citation type="submission" date="2019-04" db="EMBL/GenBank/DDBJ databases">
        <title>Friends and foes A comparative genomics study of 23 Aspergillus species from section Flavi.</title>
        <authorList>
            <consortium name="DOE Joint Genome Institute"/>
            <person name="Kjaerbolling I."/>
            <person name="Vesth T."/>
            <person name="Frisvad J.C."/>
            <person name="Nybo J.L."/>
            <person name="Theobald S."/>
            <person name="Kildgaard S."/>
            <person name="Isbrandt T."/>
            <person name="Kuo A."/>
            <person name="Sato A."/>
            <person name="Lyhne E.K."/>
            <person name="Kogle M.E."/>
            <person name="Wiebenga A."/>
            <person name="Kun R.S."/>
            <person name="Lubbers R.J."/>
            <person name="Makela M.R."/>
            <person name="Barry K."/>
            <person name="Chovatia M."/>
            <person name="Clum A."/>
            <person name="Daum C."/>
            <person name="Haridas S."/>
            <person name="He G."/>
            <person name="LaButti K."/>
            <person name="Lipzen A."/>
            <person name="Mondo S."/>
            <person name="Riley R."/>
            <person name="Salamov A."/>
            <person name="Simmons B.A."/>
            <person name="Magnuson J.K."/>
            <person name="Henrissat B."/>
            <person name="Mortensen U.H."/>
            <person name="Larsen T.O."/>
            <person name="Devries R.P."/>
            <person name="Grigoriev I.V."/>
            <person name="Machida M."/>
            <person name="Baker S.E."/>
            <person name="Andersen M.R."/>
        </authorList>
    </citation>
    <scope>NUCLEOTIDE SEQUENCE</scope>
    <source>
        <strain evidence="2">CBS 117612</strain>
    </source>
</reference>
<name>A0A5N6YK18_9EURO</name>
<keyword evidence="1" id="KW-0812">Transmembrane</keyword>
<accession>A0A5N6YK18</accession>
<gene>
    <name evidence="2" type="ORF">BDV24DRAFT_124903</name>
</gene>
<sequence>MVRSPDKFIDTHSIHQRRRLPMSLFDHYPLGTGSSTISKTVPRKRVRNVGIRALVLRGLSYLIWAILSAC</sequence>
<evidence type="ECO:0000313" key="2">
    <source>
        <dbReference type="EMBL" id="KAE8345852.1"/>
    </source>
</evidence>